<dbReference type="NCBIfam" id="TIGR02050">
    <property type="entry name" value="gshA_cyan_rel"/>
    <property type="match status" value="1"/>
</dbReference>
<name>A0ABN2QUA3_9MICO</name>
<dbReference type="Gene3D" id="3.30.590.20">
    <property type="match status" value="1"/>
</dbReference>
<dbReference type="SUPFAM" id="SSF55931">
    <property type="entry name" value="Glutamine synthetase/guanido kinase"/>
    <property type="match status" value="1"/>
</dbReference>
<evidence type="ECO:0000313" key="6">
    <source>
        <dbReference type="EMBL" id="GAA1958232.1"/>
    </source>
</evidence>
<gene>
    <name evidence="6" type="ORF">GCM10009717_25890</name>
</gene>
<comment type="catalytic activity">
    <reaction evidence="4 5">
        <text>L-cysteine + L-glutamate + ATP = gamma-L-glutamyl-L-cysteine + ADP + phosphate + H(+)</text>
        <dbReference type="Rhea" id="RHEA:13285"/>
        <dbReference type="ChEBI" id="CHEBI:15378"/>
        <dbReference type="ChEBI" id="CHEBI:29985"/>
        <dbReference type="ChEBI" id="CHEBI:30616"/>
        <dbReference type="ChEBI" id="CHEBI:35235"/>
        <dbReference type="ChEBI" id="CHEBI:43474"/>
        <dbReference type="ChEBI" id="CHEBI:58173"/>
        <dbReference type="ChEBI" id="CHEBI:456216"/>
        <dbReference type="EC" id="6.3.2.2"/>
    </reaction>
</comment>
<dbReference type="EC" id="6.3.2.2" evidence="5"/>
<dbReference type="HAMAP" id="MF_01609">
    <property type="entry name" value="Glu_cys_ligase_2"/>
    <property type="match status" value="1"/>
</dbReference>
<evidence type="ECO:0000256" key="3">
    <source>
        <dbReference type="ARBA" id="ARBA00022840"/>
    </source>
</evidence>
<evidence type="ECO:0000256" key="1">
    <source>
        <dbReference type="ARBA" id="ARBA00022598"/>
    </source>
</evidence>
<comment type="function">
    <text evidence="5">ATP-dependent carboxylate-amine ligase which exhibits weak glutamate--cysteine ligase activity.</text>
</comment>
<evidence type="ECO:0000256" key="2">
    <source>
        <dbReference type="ARBA" id="ARBA00022741"/>
    </source>
</evidence>
<dbReference type="Pfam" id="PF04107">
    <property type="entry name" value="GCS2"/>
    <property type="match status" value="1"/>
</dbReference>
<dbReference type="EMBL" id="BAAAMK010000004">
    <property type="protein sequence ID" value="GAA1958232.1"/>
    <property type="molecule type" value="Genomic_DNA"/>
</dbReference>
<evidence type="ECO:0000256" key="5">
    <source>
        <dbReference type="HAMAP-Rule" id="MF_01609"/>
    </source>
</evidence>
<sequence>MRTVPEPSPANDPAPEVEASRASARAVTTFGIEEEFVLLDPVTLRPVPLAPQAIAALHAAGFAGATSEFLASQVEIATGVCTDGAEAVQQLEAFRAALDGIAVALGVHAASTGTPFDAGRAPTVTPEARYSHIQHDIGAMIDDHQVCGLHVHVGIDDREDRVRVLNGLRAWIPMLTALAANSPYWRTADTGFASWRTIVLRRWTTAGIPAPFADADDYERRIDDLVGIGATRDRPLIAWLLRASHHLPTVELRVADAQLDAADSVTIALLCRRIADGILSGARAARATDAGGVTDAAAAASAQVVPFSGEVLDAAVWAAARDGFAATVPDPVQGRMAPLAEVVASALAMHDADDGCPEAVAALLARGSGAERQRAAFAAGGRSGLARCAAASVG</sequence>
<comment type="similarity">
    <text evidence="5">Belongs to the glutamate--cysteine ligase type 2 family. YbdK subfamily.</text>
</comment>
<comment type="caution">
    <text evidence="6">The sequence shown here is derived from an EMBL/GenBank/DDBJ whole genome shotgun (WGS) entry which is preliminary data.</text>
</comment>
<dbReference type="InterPro" id="IPR014746">
    <property type="entry name" value="Gln_synth/guanido_kin_cat_dom"/>
</dbReference>
<dbReference type="PANTHER" id="PTHR36510:SF1">
    <property type="entry name" value="GLUTAMATE--CYSTEINE LIGASE 2-RELATED"/>
    <property type="match status" value="1"/>
</dbReference>
<dbReference type="GO" id="GO:0016874">
    <property type="term" value="F:ligase activity"/>
    <property type="evidence" value="ECO:0007669"/>
    <property type="project" value="UniProtKB-KW"/>
</dbReference>
<dbReference type="InterPro" id="IPR006336">
    <property type="entry name" value="GCS2"/>
</dbReference>
<reference evidence="6 7" key="1">
    <citation type="journal article" date="2019" name="Int. J. Syst. Evol. Microbiol.">
        <title>The Global Catalogue of Microorganisms (GCM) 10K type strain sequencing project: providing services to taxonomists for standard genome sequencing and annotation.</title>
        <authorList>
            <consortium name="The Broad Institute Genomics Platform"/>
            <consortium name="The Broad Institute Genome Sequencing Center for Infectious Disease"/>
            <person name="Wu L."/>
            <person name="Ma J."/>
        </authorList>
    </citation>
    <scope>NUCLEOTIDE SEQUENCE [LARGE SCALE GENOMIC DNA]</scope>
    <source>
        <strain evidence="6 7">JCM 13584</strain>
    </source>
</reference>
<dbReference type="InterPro" id="IPR011793">
    <property type="entry name" value="YbdK"/>
</dbReference>
<dbReference type="PANTHER" id="PTHR36510">
    <property type="entry name" value="GLUTAMATE--CYSTEINE LIGASE 2-RELATED"/>
    <property type="match status" value="1"/>
</dbReference>
<dbReference type="Proteomes" id="UP001499954">
    <property type="component" value="Unassembled WGS sequence"/>
</dbReference>
<organism evidence="6 7">
    <name type="scientific">Agromyces allii</name>
    <dbReference type="NCBI Taxonomy" id="393607"/>
    <lineage>
        <taxon>Bacteria</taxon>
        <taxon>Bacillati</taxon>
        <taxon>Actinomycetota</taxon>
        <taxon>Actinomycetes</taxon>
        <taxon>Micrococcales</taxon>
        <taxon>Microbacteriaceae</taxon>
        <taxon>Agromyces</taxon>
    </lineage>
</organism>
<protein>
    <recommendedName>
        <fullName evidence="5">Putative glutamate--cysteine ligase 2</fullName>
        <ecNumber evidence="5">6.3.2.2</ecNumber>
    </recommendedName>
    <alternativeName>
        <fullName evidence="5">Gamma-glutamylcysteine synthetase 2</fullName>
        <shortName evidence="5">GCS 2</shortName>
        <shortName evidence="5">Gamma-GCS 2</shortName>
    </alternativeName>
</protein>
<keyword evidence="7" id="KW-1185">Reference proteome</keyword>
<keyword evidence="2 5" id="KW-0547">Nucleotide-binding</keyword>
<dbReference type="InterPro" id="IPR050141">
    <property type="entry name" value="GCL_type2/YbdK_subfam"/>
</dbReference>
<evidence type="ECO:0000313" key="7">
    <source>
        <dbReference type="Proteomes" id="UP001499954"/>
    </source>
</evidence>
<proteinExistence type="inferred from homology"/>
<evidence type="ECO:0000256" key="4">
    <source>
        <dbReference type="ARBA" id="ARBA00048819"/>
    </source>
</evidence>
<accession>A0ABN2QUA3</accession>
<keyword evidence="3 5" id="KW-0067">ATP-binding</keyword>
<keyword evidence="1 5" id="KW-0436">Ligase</keyword>